<proteinExistence type="predicted"/>
<keyword evidence="2" id="KW-1185">Reference proteome</keyword>
<gene>
    <name evidence="1" type="ORF">ATANTOWER_032590</name>
</gene>
<dbReference type="PANTHER" id="PTHR34833">
    <property type="entry name" value="GENE, 17359-RELATED"/>
    <property type="match status" value="1"/>
</dbReference>
<dbReference type="PANTHER" id="PTHR34833:SF1">
    <property type="entry name" value="GENE, 17359-RELATED"/>
    <property type="match status" value="1"/>
</dbReference>
<reference evidence="1 2" key="1">
    <citation type="submission" date="2021-07" db="EMBL/GenBank/DDBJ databases">
        <authorList>
            <person name="Palmer J.M."/>
        </authorList>
    </citation>
    <scope>NUCLEOTIDE SEQUENCE [LARGE SCALE GENOMIC DNA]</scope>
    <source>
        <strain evidence="1 2">AT_MEX2019</strain>
        <tissue evidence="1">Muscle</tissue>
    </source>
</reference>
<comment type="caution">
    <text evidence="1">The sequence shown here is derived from an EMBL/GenBank/DDBJ whole genome shotgun (WGS) entry which is preliminary data.</text>
</comment>
<evidence type="ECO:0000313" key="2">
    <source>
        <dbReference type="Proteomes" id="UP001345963"/>
    </source>
</evidence>
<dbReference type="InterPro" id="IPR027814">
    <property type="entry name" value="DUF4562"/>
</dbReference>
<evidence type="ECO:0000313" key="1">
    <source>
        <dbReference type="EMBL" id="MED6245176.1"/>
    </source>
</evidence>
<dbReference type="Proteomes" id="UP001345963">
    <property type="component" value="Unassembled WGS sequence"/>
</dbReference>
<dbReference type="Pfam" id="PF15123">
    <property type="entry name" value="DUF4562"/>
    <property type="match status" value="1"/>
</dbReference>
<sequence length="127" mass="14526">MQNSNEASEEPQYGQRIIFTGPDGIGDYRPRSKYIPLYIGVGTTSREATSDLRYLFRAAPQAPPPVPRQSCVGEVGWGWQYNQLLNGDRLLSNMQIKKTEIRQTLEDRVTQTFQMNQQIPKNVRPLL</sequence>
<name>A0ABU7B5A1_9TELE</name>
<organism evidence="1 2">
    <name type="scientific">Ataeniobius toweri</name>
    <dbReference type="NCBI Taxonomy" id="208326"/>
    <lineage>
        <taxon>Eukaryota</taxon>
        <taxon>Metazoa</taxon>
        <taxon>Chordata</taxon>
        <taxon>Craniata</taxon>
        <taxon>Vertebrata</taxon>
        <taxon>Euteleostomi</taxon>
        <taxon>Actinopterygii</taxon>
        <taxon>Neopterygii</taxon>
        <taxon>Teleostei</taxon>
        <taxon>Neoteleostei</taxon>
        <taxon>Acanthomorphata</taxon>
        <taxon>Ovalentaria</taxon>
        <taxon>Atherinomorphae</taxon>
        <taxon>Cyprinodontiformes</taxon>
        <taxon>Goodeidae</taxon>
        <taxon>Ataeniobius</taxon>
    </lineage>
</organism>
<accession>A0ABU7B5A1</accession>
<dbReference type="EMBL" id="JAHUTI010040304">
    <property type="protein sequence ID" value="MED6245176.1"/>
    <property type="molecule type" value="Genomic_DNA"/>
</dbReference>
<protein>
    <submittedName>
        <fullName evidence="1">Uncharacterized protein</fullName>
    </submittedName>
</protein>